<keyword evidence="10" id="KW-1185">Reference proteome</keyword>
<sequence length="232" mass="25803">MQQKVKALKAAFPYTIPVMTGYLFLGAAYGILMSSKGYGLGWSVLMSVFVFAGSMQYVAVNLFTTAFNPVNAFFMTLMVNARHLFYGLSMLKRFKDTGRKKPYLVFGLTDETFSIVCSTDPPEGIDRGWFMFFVTLLNQIYWVAASAIGGMLGSMFSFSTKGIDFVMTALFVVIFVNQWQAQKNHVPALVGVGVSLICRLLFGADRFIIPAMILIIAVFSLFRKQVERGTGE</sequence>
<feature type="transmembrane region" description="Helical" evidence="8">
    <location>
        <begin position="129"/>
        <end position="156"/>
    </location>
</feature>
<feature type="transmembrane region" description="Helical" evidence="8">
    <location>
        <begin position="186"/>
        <end position="202"/>
    </location>
</feature>
<evidence type="ECO:0000256" key="8">
    <source>
        <dbReference type="SAM" id="Phobius"/>
    </source>
</evidence>
<dbReference type="GO" id="GO:1903785">
    <property type="term" value="P:L-valine transmembrane transport"/>
    <property type="evidence" value="ECO:0007669"/>
    <property type="project" value="TreeGrafter"/>
</dbReference>
<keyword evidence="3" id="KW-0813">Transport</keyword>
<keyword evidence="4" id="KW-1003">Cell membrane</keyword>
<accession>A0A2K2F8S3</accession>
<comment type="similarity">
    <text evidence="2">Belongs to the AzlC family.</text>
</comment>
<dbReference type="EMBL" id="NIOJ01000073">
    <property type="protein sequence ID" value="PNT95181.1"/>
    <property type="molecule type" value="Genomic_DNA"/>
</dbReference>
<feature type="transmembrane region" description="Helical" evidence="8">
    <location>
        <begin position="39"/>
        <end position="60"/>
    </location>
</feature>
<protein>
    <submittedName>
        <fullName evidence="9">Branched-chain amino acid ABC transporter permease</fullName>
    </submittedName>
</protein>
<evidence type="ECO:0000313" key="10">
    <source>
        <dbReference type="Proteomes" id="UP000236151"/>
    </source>
</evidence>
<dbReference type="OrthoDB" id="3181706at2"/>
<feature type="transmembrane region" description="Helical" evidence="8">
    <location>
        <begin position="162"/>
        <end position="179"/>
    </location>
</feature>
<dbReference type="Proteomes" id="UP000236151">
    <property type="component" value="Unassembled WGS sequence"/>
</dbReference>
<dbReference type="RefSeq" id="WP_103083044.1">
    <property type="nucleotide sequence ID" value="NZ_CP021850.1"/>
</dbReference>
<feature type="transmembrane region" description="Helical" evidence="8">
    <location>
        <begin position="12"/>
        <end position="32"/>
    </location>
</feature>
<dbReference type="PANTHER" id="PTHR34979:SF1">
    <property type="entry name" value="INNER MEMBRANE PROTEIN YGAZ"/>
    <property type="match status" value="1"/>
</dbReference>
<evidence type="ECO:0000256" key="3">
    <source>
        <dbReference type="ARBA" id="ARBA00022448"/>
    </source>
</evidence>
<comment type="subcellular location">
    <subcellularLocation>
        <location evidence="1">Cell membrane</location>
        <topology evidence="1">Multi-pass membrane protein</topology>
    </subcellularLocation>
</comment>
<organism evidence="9 10">
    <name type="scientific">Clostridium thermosuccinogenes</name>
    <dbReference type="NCBI Taxonomy" id="84032"/>
    <lineage>
        <taxon>Bacteria</taxon>
        <taxon>Bacillati</taxon>
        <taxon>Bacillota</taxon>
        <taxon>Clostridia</taxon>
        <taxon>Eubacteriales</taxon>
        <taxon>Clostridiaceae</taxon>
        <taxon>Clostridium</taxon>
    </lineage>
</organism>
<comment type="caution">
    <text evidence="9">The sequence shown here is derived from an EMBL/GenBank/DDBJ whole genome shotgun (WGS) entry which is preliminary data.</text>
</comment>
<evidence type="ECO:0000256" key="4">
    <source>
        <dbReference type="ARBA" id="ARBA00022475"/>
    </source>
</evidence>
<dbReference type="KEGG" id="cthd:CDO33_14160"/>
<proteinExistence type="inferred from homology"/>
<evidence type="ECO:0000256" key="6">
    <source>
        <dbReference type="ARBA" id="ARBA00022989"/>
    </source>
</evidence>
<evidence type="ECO:0000256" key="1">
    <source>
        <dbReference type="ARBA" id="ARBA00004651"/>
    </source>
</evidence>
<feature type="transmembrane region" description="Helical" evidence="8">
    <location>
        <begin position="72"/>
        <end position="91"/>
    </location>
</feature>
<name>A0A2K2F8S3_9CLOT</name>
<keyword evidence="5 8" id="KW-0812">Transmembrane</keyword>
<reference evidence="10" key="1">
    <citation type="submission" date="2017-06" db="EMBL/GenBank/DDBJ databases">
        <title>Investigating the central metabolism of Clostridium thermosuccinogenes.</title>
        <authorList>
            <person name="Koendjbiharie J.G."/>
            <person name="Van Kranenburg R."/>
            <person name="Vriesendorp B."/>
        </authorList>
    </citation>
    <scope>NUCLEOTIDE SEQUENCE [LARGE SCALE GENOMIC DNA]</scope>
    <source>
        <strain evidence="10">DSM 5806</strain>
    </source>
</reference>
<dbReference type="AlphaFoldDB" id="A0A2K2F8S3"/>
<gene>
    <name evidence="9" type="ORF">CDQ84_17555</name>
</gene>
<keyword evidence="6 8" id="KW-1133">Transmembrane helix</keyword>
<dbReference type="GO" id="GO:0005886">
    <property type="term" value="C:plasma membrane"/>
    <property type="evidence" value="ECO:0007669"/>
    <property type="project" value="UniProtKB-SubCell"/>
</dbReference>
<dbReference type="PANTHER" id="PTHR34979">
    <property type="entry name" value="INNER MEMBRANE PROTEIN YGAZ"/>
    <property type="match status" value="1"/>
</dbReference>
<evidence type="ECO:0000256" key="7">
    <source>
        <dbReference type="ARBA" id="ARBA00023136"/>
    </source>
</evidence>
<keyword evidence="7 8" id="KW-0472">Membrane</keyword>
<feature type="transmembrane region" description="Helical" evidence="8">
    <location>
        <begin position="208"/>
        <end position="226"/>
    </location>
</feature>
<evidence type="ECO:0000256" key="5">
    <source>
        <dbReference type="ARBA" id="ARBA00022692"/>
    </source>
</evidence>
<evidence type="ECO:0000256" key="2">
    <source>
        <dbReference type="ARBA" id="ARBA00010735"/>
    </source>
</evidence>
<dbReference type="InterPro" id="IPR011606">
    <property type="entry name" value="Brnchd-chn_aa_trnsp_permease"/>
</dbReference>
<dbReference type="Pfam" id="PF03591">
    <property type="entry name" value="AzlC"/>
    <property type="match status" value="1"/>
</dbReference>
<evidence type="ECO:0000313" key="9">
    <source>
        <dbReference type="EMBL" id="PNT95181.1"/>
    </source>
</evidence>